<feature type="domain" description="HD" evidence="2">
    <location>
        <begin position="210"/>
        <end position="333"/>
    </location>
</feature>
<keyword evidence="1" id="KW-0812">Transmembrane</keyword>
<dbReference type="NCBIfam" id="TIGR00277">
    <property type="entry name" value="HDIG"/>
    <property type="match status" value="1"/>
</dbReference>
<dbReference type="InterPro" id="IPR006675">
    <property type="entry name" value="HDIG_dom"/>
</dbReference>
<dbReference type="Pfam" id="PF13487">
    <property type="entry name" value="HD_5"/>
    <property type="match status" value="1"/>
</dbReference>
<dbReference type="InterPro" id="IPR003607">
    <property type="entry name" value="HD/PDEase_dom"/>
</dbReference>
<feature type="transmembrane region" description="Helical" evidence="1">
    <location>
        <begin position="110"/>
        <end position="128"/>
    </location>
</feature>
<dbReference type="InterPro" id="IPR048436">
    <property type="entry name" value="MASE12"/>
</dbReference>
<reference evidence="5" key="1">
    <citation type="journal article" date="2019" name="Int. J. Syst. Evol. Microbiol.">
        <title>The Global Catalogue of Microorganisms (GCM) 10K type strain sequencing project: providing services to taxonomists for standard genome sequencing and annotation.</title>
        <authorList>
            <consortium name="The Broad Institute Genomics Platform"/>
            <consortium name="The Broad Institute Genome Sequencing Center for Infectious Disease"/>
            <person name="Wu L."/>
            <person name="Ma J."/>
        </authorList>
    </citation>
    <scope>NUCLEOTIDE SEQUENCE [LARGE SCALE GENOMIC DNA]</scope>
    <source>
        <strain evidence="5">CCUG 15531</strain>
    </source>
</reference>
<dbReference type="Gene3D" id="1.10.3210.10">
    <property type="entry name" value="Hypothetical protein af1432"/>
    <property type="match status" value="1"/>
</dbReference>
<dbReference type="SUPFAM" id="SSF109604">
    <property type="entry name" value="HD-domain/PDEase-like"/>
    <property type="match status" value="1"/>
</dbReference>
<dbReference type="EMBL" id="JBHUEK010000015">
    <property type="protein sequence ID" value="MFD1779008.1"/>
    <property type="molecule type" value="Genomic_DNA"/>
</dbReference>
<dbReference type="InterPro" id="IPR037522">
    <property type="entry name" value="HD_GYP_dom"/>
</dbReference>
<evidence type="ECO:0000313" key="5">
    <source>
        <dbReference type="Proteomes" id="UP001597227"/>
    </source>
</evidence>
<keyword evidence="1" id="KW-0472">Membrane</keyword>
<dbReference type="CDD" id="cd00077">
    <property type="entry name" value="HDc"/>
    <property type="match status" value="1"/>
</dbReference>
<dbReference type="InterPro" id="IPR006674">
    <property type="entry name" value="HD_domain"/>
</dbReference>
<sequence>MQKMKSKSTILSSEEKGTLKWFLGLFYLIMIVYDLFYYIIYPKFVTGTSPGLPSKFGYVVYIIMFLLIPVAIYLSKKDKLYLTKYVVVITYMVLSILNDVSFYLNSSYEYKSGNLAEMFIVLFSPIFVSKRFYYVVTIGEFIRYLIIGGILRTSDAFFPLILTAVFSVIALIFLFRFQSYVQAVKTSYNEQLEGMVKGVIAALELKDPYTRGHSERVASYALSLAKEVKEFTNEELMAFNYACLLHDIGKVNIPDQILMKPSKLTKEEFEVIKTHPVVGAEAVKNIEGLKGNISVIRSHHERWDGKGYPDNLQGENIPYLARIVAIADAFDAMTSSRSYRSALPAEEAYKRIIEGQGTQFDPNLVETFKEVFPTWEKILQNDDVN</sequence>
<protein>
    <submittedName>
        <fullName evidence="4">HD-GYP domain-containing protein</fullName>
        <ecNumber evidence="4">3.1.4.-</ecNumber>
    </submittedName>
</protein>
<keyword evidence="4" id="KW-0378">Hydrolase</keyword>
<dbReference type="EC" id="3.1.4.-" evidence="4"/>
<organism evidence="4 5">
    <name type="scientific">Fredinandcohnia salidurans</name>
    <dbReference type="NCBI Taxonomy" id="2595041"/>
    <lineage>
        <taxon>Bacteria</taxon>
        <taxon>Bacillati</taxon>
        <taxon>Bacillota</taxon>
        <taxon>Bacilli</taxon>
        <taxon>Bacillales</taxon>
        <taxon>Bacillaceae</taxon>
        <taxon>Fredinandcohnia</taxon>
    </lineage>
</organism>
<accession>A0ABW4MMJ7</accession>
<feature type="transmembrane region" description="Helical" evidence="1">
    <location>
        <begin position="86"/>
        <end position="104"/>
    </location>
</feature>
<name>A0ABW4MMJ7_9BACI</name>
<dbReference type="Pfam" id="PF20971">
    <property type="entry name" value="MASE12"/>
    <property type="match status" value="1"/>
</dbReference>
<dbReference type="SMART" id="SM00471">
    <property type="entry name" value="HDc"/>
    <property type="match status" value="1"/>
</dbReference>
<dbReference type="PROSITE" id="PS51831">
    <property type="entry name" value="HD"/>
    <property type="match status" value="1"/>
</dbReference>
<dbReference type="PANTHER" id="PTHR43155">
    <property type="entry name" value="CYCLIC DI-GMP PHOSPHODIESTERASE PA4108-RELATED"/>
    <property type="match status" value="1"/>
</dbReference>
<evidence type="ECO:0000256" key="1">
    <source>
        <dbReference type="SAM" id="Phobius"/>
    </source>
</evidence>
<feature type="domain" description="HD-GYP" evidence="3">
    <location>
        <begin position="188"/>
        <end position="384"/>
    </location>
</feature>
<keyword evidence="1" id="KW-1133">Transmembrane helix</keyword>
<evidence type="ECO:0000313" key="4">
    <source>
        <dbReference type="EMBL" id="MFD1779008.1"/>
    </source>
</evidence>
<feature type="transmembrane region" description="Helical" evidence="1">
    <location>
        <begin position="21"/>
        <end position="41"/>
    </location>
</feature>
<evidence type="ECO:0000259" key="3">
    <source>
        <dbReference type="PROSITE" id="PS51832"/>
    </source>
</evidence>
<dbReference type="PROSITE" id="PS51832">
    <property type="entry name" value="HD_GYP"/>
    <property type="match status" value="1"/>
</dbReference>
<dbReference type="GO" id="GO:0016787">
    <property type="term" value="F:hydrolase activity"/>
    <property type="evidence" value="ECO:0007669"/>
    <property type="project" value="UniProtKB-KW"/>
</dbReference>
<evidence type="ECO:0000259" key="2">
    <source>
        <dbReference type="PROSITE" id="PS51831"/>
    </source>
</evidence>
<proteinExistence type="predicted"/>
<keyword evidence="5" id="KW-1185">Reference proteome</keyword>
<feature type="transmembrane region" description="Helical" evidence="1">
    <location>
        <begin position="56"/>
        <end position="74"/>
    </location>
</feature>
<dbReference type="Proteomes" id="UP001597227">
    <property type="component" value="Unassembled WGS sequence"/>
</dbReference>
<gene>
    <name evidence="4" type="ORF">ACFSFW_10050</name>
</gene>
<dbReference type="RefSeq" id="WP_388037650.1">
    <property type="nucleotide sequence ID" value="NZ_JBHUEK010000015.1"/>
</dbReference>
<comment type="caution">
    <text evidence="4">The sequence shown here is derived from an EMBL/GenBank/DDBJ whole genome shotgun (WGS) entry which is preliminary data.</text>
</comment>
<feature type="transmembrane region" description="Helical" evidence="1">
    <location>
        <begin position="157"/>
        <end position="175"/>
    </location>
</feature>